<evidence type="ECO:0000256" key="4">
    <source>
        <dbReference type="ARBA" id="ARBA00022989"/>
    </source>
</evidence>
<dbReference type="SMART" id="SM00044">
    <property type="entry name" value="CYCc"/>
    <property type="match status" value="1"/>
</dbReference>
<dbReference type="GO" id="GO:0004016">
    <property type="term" value="F:adenylate cyclase activity"/>
    <property type="evidence" value="ECO:0007669"/>
    <property type="project" value="TreeGrafter"/>
</dbReference>
<evidence type="ECO:0000256" key="5">
    <source>
        <dbReference type="ARBA" id="ARBA00023136"/>
    </source>
</evidence>
<protein>
    <submittedName>
        <fullName evidence="8">(salmon louse) hypothetical protein</fullName>
    </submittedName>
</protein>
<evidence type="ECO:0000313" key="8">
    <source>
        <dbReference type="EMBL" id="CAF2959398.1"/>
    </source>
</evidence>
<evidence type="ECO:0000313" key="9">
    <source>
        <dbReference type="Proteomes" id="UP000675881"/>
    </source>
</evidence>
<keyword evidence="9" id="KW-1185">Reference proteome</keyword>
<dbReference type="CDD" id="cd07302">
    <property type="entry name" value="CHD"/>
    <property type="match status" value="1"/>
</dbReference>
<evidence type="ECO:0000256" key="2">
    <source>
        <dbReference type="ARBA" id="ARBA00022692"/>
    </source>
</evidence>
<gene>
    <name evidence="8" type="ORF">LSAA_9742</name>
</gene>
<reference evidence="8" key="1">
    <citation type="submission" date="2021-02" db="EMBL/GenBank/DDBJ databases">
        <authorList>
            <person name="Bekaert M."/>
        </authorList>
    </citation>
    <scope>NUCLEOTIDE SEQUENCE</scope>
    <source>
        <strain evidence="8">IoA-00</strain>
    </source>
</reference>
<keyword evidence="6" id="KW-0325">Glycoprotein</keyword>
<evidence type="ECO:0000256" key="7">
    <source>
        <dbReference type="ARBA" id="ARBA00023239"/>
    </source>
</evidence>
<evidence type="ECO:0000256" key="6">
    <source>
        <dbReference type="ARBA" id="ARBA00023180"/>
    </source>
</evidence>
<dbReference type="Pfam" id="PF08376">
    <property type="entry name" value="NIT"/>
    <property type="match status" value="1"/>
</dbReference>
<dbReference type="EMBL" id="HG994584">
    <property type="protein sequence ID" value="CAF2959398.1"/>
    <property type="molecule type" value="Genomic_DNA"/>
</dbReference>
<dbReference type="InterPro" id="IPR050401">
    <property type="entry name" value="Cyclic_nucleotide_synthase"/>
</dbReference>
<dbReference type="PROSITE" id="PS50125">
    <property type="entry name" value="GUANYLATE_CYCLASE_2"/>
    <property type="match status" value="1"/>
</dbReference>
<dbReference type="AlphaFoldDB" id="A0A7R8H9R1"/>
<evidence type="ECO:0000256" key="1">
    <source>
        <dbReference type="ARBA" id="ARBA00004370"/>
    </source>
</evidence>
<dbReference type="Proteomes" id="UP000675881">
    <property type="component" value="Chromosome 5"/>
</dbReference>
<dbReference type="GO" id="GO:0007168">
    <property type="term" value="P:receptor guanylyl cyclase signaling pathway"/>
    <property type="evidence" value="ECO:0007669"/>
    <property type="project" value="TreeGrafter"/>
</dbReference>
<keyword evidence="2" id="KW-0812">Transmembrane</keyword>
<dbReference type="PANTHER" id="PTHR11920:SF501">
    <property type="entry name" value="GUANYLATE CYCLASE 32E"/>
    <property type="match status" value="1"/>
</dbReference>
<comment type="subcellular location">
    <subcellularLocation>
        <location evidence="1">Membrane</location>
    </subcellularLocation>
</comment>
<dbReference type="Pfam" id="PF00211">
    <property type="entry name" value="Guanylate_cyc"/>
    <property type="match status" value="1"/>
</dbReference>
<keyword evidence="7" id="KW-0456">Lyase</keyword>
<evidence type="ECO:0000256" key="3">
    <source>
        <dbReference type="ARBA" id="ARBA00022741"/>
    </source>
</evidence>
<dbReference type="InterPro" id="IPR029787">
    <property type="entry name" value="Nucleotide_cyclase"/>
</dbReference>
<organism evidence="8 9">
    <name type="scientific">Lepeophtheirus salmonis</name>
    <name type="common">Salmon louse</name>
    <name type="synonym">Caligus salmonis</name>
    <dbReference type="NCBI Taxonomy" id="72036"/>
    <lineage>
        <taxon>Eukaryota</taxon>
        <taxon>Metazoa</taxon>
        <taxon>Ecdysozoa</taxon>
        <taxon>Arthropoda</taxon>
        <taxon>Crustacea</taxon>
        <taxon>Multicrustacea</taxon>
        <taxon>Hexanauplia</taxon>
        <taxon>Copepoda</taxon>
        <taxon>Siphonostomatoida</taxon>
        <taxon>Caligidae</taxon>
        <taxon>Lepeophtheirus</taxon>
    </lineage>
</organism>
<proteinExistence type="predicted"/>
<dbReference type="Gene3D" id="3.30.70.1230">
    <property type="entry name" value="Nucleotide cyclase"/>
    <property type="match status" value="1"/>
</dbReference>
<keyword evidence="3" id="KW-0547">Nucleotide-binding</keyword>
<dbReference type="SUPFAM" id="SSF55073">
    <property type="entry name" value="Nucleotide cyclase"/>
    <property type="match status" value="1"/>
</dbReference>
<dbReference type="InterPro" id="IPR001054">
    <property type="entry name" value="A/G_cyclase"/>
</dbReference>
<name>A0A7R8H9R1_LEPSM</name>
<dbReference type="OrthoDB" id="1890790at2759"/>
<dbReference type="GO" id="GO:0001653">
    <property type="term" value="F:peptide receptor activity"/>
    <property type="evidence" value="ECO:0007669"/>
    <property type="project" value="TreeGrafter"/>
</dbReference>
<dbReference type="GO" id="GO:0005886">
    <property type="term" value="C:plasma membrane"/>
    <property type="evidence" value="ECO:0007669"/>
    <property type="project" value="TreeGrafter"/>
</dbReference>
<keyword evidence="4" id="KW-1133">Transmembrane helix</keyword>
<accession>A0A7R8H9R1</accession>
<dbReference type="InterPro" id="IPR013587">
    <property type="entry name" value="Nitrate/nitrite_sensing"/>
</dbReference>
<sequence>MNTNNKNQCQDNVLNAGFCKVNPKNKNRSANVEESRNKVNGATHLEKFISNMQRERSEVAFYIFTYGKQSLGLNLSERFKITDGALERTPWPDIKESKEKEMFKSKLRFQIRHGDFRQRIKTTNSSTVWKYLIAYVNLLRCIENLGIAVAYGIRYYGQGKITYDNYIQYIRHITLGDEYLEQSQNYVPFMKDLYQKIKSKGVHYSALQKSRKAVLAQIPRQASTGEALKFYQATFGYTEALRDAIRDLRLRIEAIVVEELKAANRQQAFGIMILISVLIITDEIKFERKKVNRILIQLLPKKYGFLKTRNKVLLSDQYESLSILKADVEDFQVQIKEFGPIEIVIFLNSIYKLYEDCIEKYKVHKVDYMDDSCLVAGGIEDNDKVLSHAAEIAKVALELLGQSTHFITPNKPKYRLKLRIGIHTGTRHCLIHNTGALMIHLSEATNTLLQEVGGFHTEPYKILNLTPMGLTQTYCLFEDDMGYAEGNTEPFFKIFDRRENISFGV</sequence>
<dbReference type="GO" id="GO:0000166">
    <property type="term" value="F:nucleotide binding"/>
    <property type="evidence" value="ECO:0007669"/>
    <property type="project" value="UniProtKB-KW"/>
</dbReference>
<dbReference type="GO" id="GO:0004383">
    <property type="term" value="F:guanylate cyclase activity"/>
    <property type="evidence" value="ECO:0007669"/>
    <property type="project" value="TreeGrafter"/>
</dbReference>
<dbReference type="GO" id="GO:0035556">
    <property type="term" value="P:intracellular signal transduction"/>
    <property type="evidence" value="ECO:0007669"/>
    <property type="project" value="InterPro"/>
</dbReference>
<dbReference type="PANTHER" id="PTHR11920">
    <property type="entry name" value="GUANYLYL CYCLASE"/>
    <property type="match status" value="1"/>
</dbReference>
<keyword evidence="5" id="KW-0472">Membrane</keyword>